<name>A0A7Z8K304_9CELL</name>
<evidence type="ECO:0000313" key="3">
    <source>
        <dbReference type="Proteomes" id="UP000308121"/>
    </source>
</evidence>
<dbReference type="RefSeq" id="WP_154728030.1">
    <property type="nucleotide sequence ID" value="NZ_SZYE01000006.1"/>
</dbReference>
<sequence>MPTSPDHGARLAAQVTQLVAAAELVILQRIRDRLAAGIDAPTWAVNKLAELQALREAVAGDLGALDDDLAAAVADVIDQAYGLGRSEAAADVPGAAVPAFVPAAVRRLAEDVLTKVIGARPTVLRATADAYREVVARATAPVLLGASTRVQAAQAALDDLLARGITGFRDAAGRRWTLESYVEMATRTGAGRAAVLGHLDGLTEQGHDLVYPIPGPRACASCDEQAGKVLSISGATTSVLVDGRLVEVTSWREATADGHLFGPNCRCSVGAYFPGITTPNVERPDPAGYAAGQEQRRLERGVREWKRREQLALTPEAGRAARAKVRQWQGRLRDHLAAHPDLRRAPRREQIGRAR</sequence>
<dbReference type="EMBL" id="SZYE01000006">
    <property type="protein sequence ID" value="TKR27142.1"/>
    <property type="molecule type" value="Genomic_DNA"/>
</dbReference>
<dbReference type="OrthoDB" id="3197444at2"/>
<dbReference type="InterPro" id="IPR009319">
    <property type="entry name" value="Phage_A118_VSP1"/>
</dbReference>
<dbReference type="AlphaFoldDB" id="A0A7Z8K304"/>
<organism evidence="2 3">
    <name type="scientific">Cellulomonas hominis</name>
    <dbReference type="NCBI Taxonomy" id="156981"/>
    <lineage>
        <taxon>Bacteria</taxon>
        <taxon>Bacillati</taxon>
        <taxon>Actinomycetota</taxon>
        <taxon>Actinomycetes</taxon>
        <taxon>Micrococcales</taxon>
        <taxon>Cellulomonadaceae</taxon>
        <taxon>Cellulomonas</taxon>
    </lineage>
</organism>
<protein>
    <submittedName>
        <fullName evidence="2">Capsid protein</fullName>
    </submittedName>
</protein>
<evidence type="ECO:0000256" key="1">
    <source>
        <dbReference type="SAM" id="MobiDB-lite"/>
    </source>
</evidence>
<dbReference type="Pfam" id="PF06152">
    <property type="entry name" value="Phage_min_cap2"/>
    <property type="match status" value="1"/>
</dbReference>
<reference evidence="2 3" key="1">
    <citation type="submission" date="2019-05" db="EMBL/GenBank/DDBJ databases">
        <title>Genome sequence of Cellulomonas hominis strain CS1.</title>
        <authorList>
            <person name="Belmont J."/>
            <person name="Maclea K.S."/>
        </authorList>
    </citation>
    <scope>NUCLEOTIDE SEQUENCE [LARGE SCALE GENOMIC DNA]</scope>
    <source>
        <strain evidence="2 3">CS1</strain>
    </source>
</reference>
<proteinExistence type="predicted"/>
<gene>
    <name evidence="2" type="ORF">FA014_01945</name>
</gene>
<dbReference type="Proteomes" id="UP000308121">
    <property type="component" value="Unassembled WGS sequence"/>
</dbReference>
<evidence type="ECO:0000313" key="2">
    <source>
        <dbReference type="EMBL" id="TKR27142.1"/>
    </source>
</evidence>
<accession>A0A7Z8K304</accession>
<dbReference type="GO" id="GO:0005198">
    <property type="term" value="F:structural molecule activity"/>
    <property type="evidence" value="ECO:0007669"/>
    <property type="project" value="InterPro"/>
</dbReference>
<comment type="caution">
    <text evidence="2">The sequence shown here is derived from an EMBL/GenBank/DDBJ whole genome shotgun (WGS) entry which is preliminary data.</text>
</comment>
<feature type="region of interest" description="Disordered" evidence="1">
    <location>
        <begin position="336"/>
        <end position="355"/>
    </location>
</feature>